<accession>A0A369QB59</accession>
<dbReference type="PANTHER" id="PTHR43433:SF5">
    <property type="entry name" value="AB HYDROLASE-1 DOMAIN-CONTAINING PROTEIN"/>
    <property type="match status" value="1"/>
</dbReference>
<organism evidence="2 3">
    <name type="scientific">Alteripontixanthobacter maritimus</name>
    <dbReference type="NCBI Taxonomy" id="2161824"/>
    <lineage>
        <taxon>Bacteria</taxon>
        <taxon>Pseudomonadati</taxon>
        <taxon>Pseudomonadota</taxon>
        <taxon>Alphaproteobacteria</taxon>
        <taxon>Sphingomonadales</taxon>
        <taxon>Erythrobacteraceae</taxon>
        <taxon>Alteripontixanthobacter</taxon>
    </lineage>
</organism>
<dbReference type="SUPFAM" id="SSF53474">
    <property type="entry name" value="alpha/beta-Hydrolases"/>
    <property type="match status" value="1"/>
</dbReference>
<sequence length="291" mass="31987">MLAAKKSRPLPKGEEMTAVVSLEEVSGRTLRVARWRMDEPSDHPPVLFFNGIGANIEAVAPLAEAMTDRAFIMFDMPGTGESPDPTIPYNPFTMSWTAAKLLDRFGLDEVDVMGVSWGGAMAQHFALQHPKKTRKLVLCATTAGMLMVPGNPAAFTKMANPRRYIDANYMNEHFATLYGGMTKDVADKKSHIGRLKPPSPRGYIYQLLAMIGWTSLPALPFMSKDTLIMMGADDQIVPLINGKILNRMIPNSVLEVFEGGGHLFLLTHAEESIAMLREFLVPLVNEEPAAA</sequence>
<dbReference type="EMBL" id="QBKA01000002">
    <property type="protein sequence ID" value="RDC60149.1"/>
    <property type="molecule type" value="Genomic_DNA"/>
</dbReference>
<name>A0A369QB59_9SPHN</name>
<evidence type="ECO:0000259" key="1">
    <source>
        <dbReference type="Pfam" id="PF00561"/>
    </source>
</evidence>
<feature type="domain" description="AB hydrolase-1" evidence="1">
    <location>
        <begin position="44"/>
        <end position="269"/>
    </location>
</feature>
<evidence type="ECO:0000313" key="2">
    <source>
        <dbReference type="EMBL" id="RDC60149.1"/>
    </source>
</evidence>
<dbReference type="InterPro" id="IPR000073">
    <property type="entry name" value="AB_hydrolase_1"/>
</dbReference>
<dbReference type="PRINTS" id="PR00111">
    <property type="entry name" value="ABHYDROLASE"/>
</dbReference>
<keyword evidence="2" id="KW-0456">Lyase</keyword>
<dbReference type="GO" id="GO:0070205">
    <property type="term" value="F:2-succinyl-6-hydroxy-2,4-cyclohexadiene-1-carboxylate synthase activity"/>
    <property type="evidence" value="ECO:0007669"/>
    <property type="project" value="UniProtKB-EC"/>
</dbReference>
<proteinExistence type="predicted"/>
<comment type="caution">
    <text evidence="2">The sequence shown here is derived from an EMBL/GenBank/DDBJ whole genome shotgun (WGS) entry which is preliminary data.</text>
</comment>
<dbReference type="GO" id="GO:0046503">
    <property type="term" value="P:glycerolipid catabolic process"/>
    <property type="evidence" value="ECO:0007669"/>
    <property type="project" value="TreeGrafter"/>
</dbReference>
<dbReference type="PANTHER" id="PTHR43433">
    <property type="entry name" value="HYDROLASE, ALPHA/BETA FOLD FAMILY PROTEIN"/>
    <property type="match status" value="1"/>
</dbReference>
<dbReference type="Proteomes" id="UP000253727">
    <property type="component" value="Unassembled WGS sequence"/>
</dbReference>
<dbReference type="InterPro" id="IPR050471">
    <property type="entry name" value="AB_hydrolase"/>
</dbReference>
<dbReference type="GO" id="GO:0004806">
    <property type="term" value="F:triacylglycerol lipase activity"/>
    <property type="evidence" value="ECO:0007669"/>
    <property type="project" value="TreeGrafter"/>
</dbReference>
<dbReference type="OrthoDB" id="7616518at2"/>
<keyword evidence="3" id="KW-1185">Reference proteome</keyword>
<gene>
    <name evidence="2" type="primary">menH</name>
    <name evidence="2" type="ORF">HME9302_01348</name>
</gene>
<dbReference type="EC" id="4.2.99.20" evidence="2"/>
<protein>
    <submittedName>
        <fullName evidence="2">2-succinyl-6-hydroxy-2, 4-cyclohexadiene-1-carboxylate synthase</fullName>
        <ecNumber evidence="2">4.2.99.20</ecNumber>
    </submittedName>
</protein>
<dbReference type="Pfam" id="PF00561">
    <property type="entry name" value="Abhydrolase_1"/>
    <property type="match status" value="1"/>
</dbReference>
<dbReference type="InterPro" id="IPR029058">
    <property type="entry name" value="AB_hydrolase_fold"/>
</dbReference>
<evidence type="ECO:0000313" key="3">
    <source>
        <dbReference type="Proteomes" id="UP000253727"/>
    </source>
</evidence>
<reference evidence="2 3" key="1">
    <citation type="submission" date="2018-04" db="EMBL/GenBank/DDBJ databases">
        <title>Altererythrobacter sp. HME9302 genome sequencing and assembly.</title>
        <authorList>
            <person name="Kang H."/>
            <person name="Kim H."/>
            <person name="Joh K."/>
        </authorList>
    </citation>
    <scope>NUCLEOTIDE SEQUENCE [LARGE SCALE GENOMIC DNA]</scope>
    <source>
        <strain evidence="2 3">HME9302</strain>
    </source>
</reference>
<dbReference type="Gene3D" id="3.40.50.1820">
    <property type="entry name" value="alpha/beta hydrolase"/>
    <property type="match status" value="1"/>
</dbReference>
<dbReference type="AlphaFoldDB" id="A0A369QB59"/>